<dbReference type="InterPro" id="IPR001296">
    <property type="entry name" value="Glyco_trans_1"/>
</dbReference>
<dbReference type="InterPro" id="IPR050194">
    <property type="entry name" value="Glycosyltransferase_grp1"/>
</dbReference>
<comment type="caution">
    <text evidence="2">The sequence shown here is derived from an EMBL/GenBank/DDBJ whole genome shotgun (WGS) entry which is preliminary data.</text>
</comment>
<proteinExistence type="predicted"/>
<name>A0A9D7SCT2_9BACT</name>
<evidence type="ECO:0000313" key="3">
    <source>
        <dbReference type="Proteomes" id="UP000808349"/>
    </source>
</evidence>
<dbReference type="Gene3D" id="3.40.50.2000">
    <property type="entry name" value="Glycogen Phosphorylase B"/>
    <property type="match status" value="1"/>
</dbReference>
<gene>
    <name evidence="2" type="ORF">IPO85_17490</name>
</gene>
<feature type="domain" description="Glycosyl transferase family 1" evidence="1">
    <location>
        <begin position="11"/>
        <end position="162"/>
    </location>
</feature>
<dbReference type="GO" id="GO:0016757">
    <property type="term" value="F:glycosyltransferase activity"/>
    <property type="evidence" value="ECO:0007669"/>
    <property type="project" value="InterPro"/>
</dbReference>
<evidence type="ECO:0000313" key="2">
    <source>
        <dbReference type="EMBL" id="MBK9719272.1"/>
    </source>
</evidence>
<dbReference type="PANTHER" id="PTHR45947:SF3">
    <property type="entry name" value="SULFOQUINOVOSYL TRANSFERASE SQD2"/>
    <property type="match status" value="1"/>
</dbReference>
<dbReference type="SUPFAM" id="SSF53756">
    <property type="entry name" value="UDP-Glycosyltransferase/glycogen phosphorylase"/>
    <property type="match status" value="1"/>
</dbReference>
<dbReference type="Pfam" id="PF00534">
    <property type="entry name" value="Glycos_transf_1"/>
    <property type="match status" value="1"/>
</dbReference>
<dbReference type="AlphaFoldDB" id="A0A9D7SCT2"/>
<protein>
    <submittedName>
        <fullName evidence="2">Glycosyltransferase family 4 protein</fullName>
    </submittedName>
</protein>
<dbReference type="CDD" id="cd03801">
    <property type="entry name" value="GT4_PimA-like"/>
    <property type="match status" value="1"/>
</dbReference>
<accession>A0A9D7SCT2</accession>
<organism evidence="2 3">
    <name type="scientific">Candidatus Defluviibacterium haderslevense</name>
    <dbReference type="NCBI Taxonomy" id="2981993"/>
    <lineage>
        <taxon>Bacteria</taxon>
        <taxon>Pseudomonadati</taxon>
        <taxon>Bacteroidota</taxon>
        <taxon>Saprospiria</taxon>
        <taxon>Saprospirales</taxon>
        <taxon>Saprospiraceae</taxon>
        <taxon>Candidatus Defluviibacterium</taxon>
    </lineage>
</organism>
<dbReference type="PANTHER" id="PTHR45947">
    <property type="entry name" value="SULFOQUINOVOSYL TRANSFERASE SQD2"/>
    <property type="match status" value="1"/>
</dbReference>
<evidence type="ECO:0000259" key="1">
    <source>
        <dbReference type="Pfam" id="PF00534"/>
    </source>
</evidence>
<sequence>MKQLKDEYNSNTHFTLLTSGALIERKGIDLTIKIVELLNKESENTYQLLVLGDGPLKKSLHEWSRELPINFLGFKQKEEIPYYFCIADAFLFCSRYDGWGLVINEAISAGLPCLVNKDVGSSELIENHVNGFICDNENLLSYVNAIEMLCKDKALIESIRTNNLQLSDQICSVSMADQLNQFLRENFNNS</sequence>
<dbReference type="EMBL" id="JADKFW010000017">
    <property type="protein sequence ID" value="MBK9719272.1"/>
    <property type="molecule type" value="Genomic_DNA"/>
</dbReference>
<dbReference type="Proteomes" id="UP000808349">
    <property type="component" value="Unassembled WGS sequence"/>
</dbReference>
<reference evidence="2 3" key="1">
    <citation type="submission" date="2020-10" db="EMBL/GenBank/DDBJ databases">
        <title>Connecting structure to function with the recovery of over 1000 high-quality activated sludge metagenome-assembled genomes encoding full-length rRNA genes using long-read sequencing.</title>
        <authorList>
            <person name="Singleton C.M."/>
            <person name="Petriglieri F."/>
            <person name="Kristensen J.M."/>
            <person name="Kirkegaard R.H."/>
            <person name="Michaelsen T.Y."/>
            <person name="Andersen M.H."/>
            <person name="Karst S.M."/>
            <person name="Dueholm M.S."/>
            <person name="Nielsen P.H."/>
            <person name="Albertsen M."/>
        </authorList>
    </citation>
    <scope>NUCLEOTIDE SEQUENCE [LARGE SCALE GENOMIC DNA]</scope>
    <source>
        <strain evidence="2">Ribe_18-Q3-R11-54_BAT3C.373</strain>
    </source>
</reference>